<feature type="transmembrane region" description="Helical" evidence="8">
    <location>
        <begin position="102"/>
        <end position="123"/>
    </location>
</feature>
<dbReference type="EMBL" id="JABWDY010041303">
    <property type="protein sequence ID" value="KAF5177515.1"/>
    <property type="molecule type" value="Genomic_DNA"/>
</dbReference>
<evidence type="ECO:0000256" key="8">
    <source>
        <dbReference type="RuleBase" id="RU079119"/>
    </source>
</evidence>
<dbReference type="InterPro" id="IPR039859">
    <property type="entry name" value="PFA4/ZDH16/20/ERF2-like"/>
</dbReference>
<dbReference type="EC" id="2.3.1.225" evidence="8"/>
<evidence type="ECO:0000256" key="2">
    <source>
        <dbReference type="ARBA" id="ARBA00008574"/>
    </source>
</evidence>
<comment type="domain">
    <text evidence="8">The DHHC domain is required for palmitoyltransferase activity.</text>
</comment>
<evidence type="ECO:0000313" key="10">
    <source>
        <dbReference type="EMBL" id="KAF5177515.1"/>
    </source>
</evidence>
<evidence type="ECO:0000256" key="7">
    <source>
        <dbReference type="ARBA" id="ARBA00023315"/>
    </source>
</evidence>
<name>A0A7J6UZR7_THATH</name>
<keyword evidence="4 8" id="KW-0812">Transmembrane</keyword>
<evidence type="ECO:0000256" key="6">
    <source>
        <dbReference type="ARBA" id="ARBA00023136"/>
    </source>
</evidence>
<dbReference type="GO" id="GO:0005783">
    <property type="term" value="C:endoplasmic reticulum"/>
    <property type="evidence" value="ECO:0007669"/>
    <property type="project" value="TreeGrafter"/>
</dbReference>
<feature type="transmembrane region" description="Helical" evidence="8">
    <location>
        <begin position="15"/>
        <end position="36"/>
    </location>
</feature>
<dbReference type="Pfam" id="PF01529">
    <property type="entry name" value="DHHC"/>
    <property type="match status" value="1"/>
</dbReference>
<feature type="transmembrane region" description="Helical" evidence="8">
    <location>
        <begin position="208"/>
        <end position="227"/>
    </location>
</feature>
<dbReference type="Proteomes" id="UP000554482">
    <property type="component" value="Unassembled WGS sequence"/>
</dbReference>
<dbReference type="OrthoDB" id="331948at2759"/>
<protein>
    <recommendedName>
        <fullName evidence="8">S-acyltransferase</fullName>
        <ecNumber evidence="8">2.3.1.225</ecNumber>
    </recommendedName>
    <alternativeName>
        <fullName evidence="8">Palmitoyltransferase</fullName>
    </alternativeName>
</protein>
<comment type="catalytic activity">
    <reaction evidence="8">
        <text>L-cysteinyl-[protein] + hexadecanoyl-CoA = S-hexadecanoyl-L-cysteinyl-[protein] + CoA</text>
        <dbReference type="Rhea" id="RHEA:36683"/>
        <dbReference type="Rhea" id="RHEA-COMP:10131"/>
        <dbReference type="Rhea" id="RHEA-COMP:11032"/>
        <dbReference type="ChEBI" id="CHEBI:29950"/>
        <dbReference type="ChEBI" id="CHEBI:57287"/>
        <dbReference type="ChEBI" id="CHEBI:57379"/>
        <dbReference type="ChEBI" id="CHEBI:74151"/>
        <dbReference type="EC" id="2.3.1.225"/>
    </reaction>
</comment>
<dbReference type="GO" id="GO:0019706">
    <property type="term" value="F:protein-cysteine S-palmitoyltransferase activity"/>
    <property type="evidence" value="ECO:0007669"/>
    <property type="project" value="UniProtKB-EC"/>
</dbReference>
<keyword evidence="6 8" id="KW-0472">Membrane</keyword>
<keyword evidence="7 8" id="KW-0012">Acyltransferase</keyword>
<keyword evidence="3 8" id="KW-0808">Transferase</keyword>
<keyword evidence="11" id="KW-1185">Reference proteome</keyword>
<feature type="transmembrane region" description="Helical" evidence="8">
    <location>
        <begin position="69"/>
        <end position="90"/>
    </location>
</feature>
<gene>
    <name evidence="10" type="ORF">FRX31_032899</name>
</gene>
<dbReference type="GO" id="GO:0005794">
    <property type="term" value="C:Golgi apparatus"/>
    <property type="evidence" value="ECO:0007669"/>
    <property type="project" value="TreeGrafter"/>
</dbReference>
<dbReference type="PANTHER" id="PTHR22883:SF127">
    <property type="entry name" value="ZDHHC-TYPE PALMITOYLTRANSFERASE 3-RELATED"/>
    <property type="match status" value="1"/>
</dbReference>
<dbReference type="PROSITE" id="PS50216">
    <property type="entry name" value="DHHC"/>
    <property type="match status" value="1"/>
</dbReference>
<evidence type="ECO:0000256" key="5">
    <source>
        <dbReference type="ARBA" id="ARBA00022989"/>
    </source>
</evidence>
<comment type="subcellular location">
    <subcellularLocation>
        <location evidence="1">Membrane</location>
        <topology evidence="1">Multi-pass membrane protein</topology>
    </subcellularLocation>
</comment>
<evidence type="ECO:0000256" key="3">
    <source>
        <dbReference type="ARBA" id="ARBA00022679"/>
    </source>
</evidence>
<sequence>MLSPLGFCRNTPWKFASSSIISFIFVAISQFSLTLIPHYFSSFSLLAQLSLSAVLLLAISGLGKTCRLFLFRVHALAPAFVFFNILFIWGVHVTVVRKEISYLWSIVFNAECVLLIFGLYSIVYGDPGHVAYKDGTVTELLQNEFSDSISDTEEHRSLKLDAFCEQDIPENSVPMTRIRYCKYCRAYIRGFDHHCPAFGNCIGQKNHLLFMALLVGFVMVEASYIACSTQFITKSKIRNEVMLESTLFGNLAISTRLFSILQVLWQVLFLYWHLYCICVNIKTDEWINWNKYPEFQNLTQFHPEQSYLEPCFRNPYDKGVLTNIKEFLSLKE</sequence>
<evidence type="ECO:0000313" key="11">
    <source>
        <dbReference type="Proteomes" id="UP000554482"/>
    </source>
</evidence>
<comment type="caution">
    <text evidence="10">The sequence shown here is derived from an EMBL/GenBank/DDBJ whole genome shotgun (WGS) entry which is preliminary data.</text>
</comment>
<feature type="transmembrane region" description="Helical" evidence="8">
    <location>
        <begin position="247"/>
        <end position="272"/>
    </location>
</feature>
<feature type="transmembrane region" description="Helical" evidence="8">
    <location>
        <begin position="43"/>
        <end position="63"/>
    </location>
</feature>
<dbReference type="GO" id="GO:0006612">
    <property type="term" value="P:protein targeting to membrane"/>
    <property type="evidence" value="ECO:0007669"/>
    <property type="project" value="TreeGrafter"/>
</dbReference>
<evidence type="ECO:0000259" key="9">
    <source>
        <dbReference type="Pfam" id="PF01529"/>
    </source>
</evidence>
<comment type="similarity">
    <text evidence="2 8">Belongs to the DHHC palmitoyltransferase family.</text>
</comment>
<reference evidence="10 11" key="1">
    <citation type="submission" date="2020-06" db="EMBL/GenBank/DDBJ databases">
        <title>Transcriptomic and genomic resources for Thalictrum thalictroides and T. hernandezii: Facilitating candidate gene discovery in an emerging model plant lineage.</title>
        <authorList>
            <person name="Arias T."/>
            <person name="Riano-Pachon D.M."/>
            <person name="Di Stilio V.S."/>
        </authorList>
    </citation>
    <scope>NUCLEOTIDE SEQUENCE [LARGE SCALE GENOMIC DNA]</scope>
    <source>
        <strain evidence="11">cv. WT478/WT964</strain>
        <tissue evidence="10">Leaves</tissue>
    </source>
</reference>
<dbReference type="InterPro" id="IPR001594">
    <property type="entry name" value="Palmitoyltrfase_DHHC"/>
</dbReference>
<organism evidence="10 11">
    <name type="scientific">Thalictrum thalictroides</name>
    <name type="common">Rue-anemone</name>
    <name type="synonym">Anemone thalictroides</name>
    <dbReference type="NCBI Taxonomy" id="46969"/>
    <lineage>
        <taxon>Eukaryota</taxon>
        <taxon>Viridiplantae</taxon>
        <taxon>Streptophyta</taxon>
        <taxon>Embryophyta</taxon>
        <taxon>Tracheophyta</taxon>
        <taxon>Spermatophyta</taxon>
        <taxon>Magnoliopsida</taxon>
        <taxon>Ranunculales</taxon>
        <taxon>Ranunculaceae</taxon>
        <taxon>Thalictroideae</taxon>
        <taxon>Thalictrum</taxon>
    </lineage>
</organism>
<feature type="domain" description="Palmitoyltransferase DHHC" evidence="9">
    <location>
        <begin position="175"/>
        <end position="289"/>
    </location>
</feature>
<dbReference type="AlphaFoldDB" id="A0A7J6UZR7"/>
<dbReference type="GO" id="GO:0016020">
    <property type="term" value="C:membrane"/>
    <property type="evidence" value="ECO:0007669"/>
    <property type="project" value="UniProtKB-SubCell"/>
</dbReference>
<accession>A0A7J6UZR7</accession>
<keyword evidence="5 8" id="KW-1133">Transmembrane helix</keyword>
<dbReference type="PANTHER" id="PTHR22883">
    <property type="entry name" value="ZINC FINGER DHHC DOMAIN CONTAINING PROTEIN"/>
    <property type="match status" value="1"/>
</dbReference>
<evidence type="ECO:0000256" key="1">
    <source>
        <dbReference type="ARBA" id="ARBA00004141"/>
    </source>
</evidence>
<evidence type="ECO:0000256" key="4">
    <source>
        <dbReference type="ARBA" id="ARBA00022692"/>
    </source>
</evidence>
<proteinExistence type="inferred from homology"/>